<evidence type="ECO:0000313" key="2">
    <source>
        <dbReference type="Proteomes" id="UP001500483"/>
    </source>
</evidence>
<protein>
    <submittedName>
        <fullName evidence="1">Uncharacterized protein</fullName>
    </submittedName>
</protein>
<sequence>MQHICISGQRGKIRVLRNQPIFMRESFGELDWVEQRVRSGVVNGLEGIEVEVEFGEVFA</sequence>
<name>A0ABP6RL72_9PSEU</name>
<gene>
    <name evidence="1" type="ORF">GCM10020366_11400</name>
</gene>
<reference evidence="2" key="1">
    <citation type="journal article" date="2019" name="Int. J. Syst. Evol. Microbiol.">
        <title>The Global Catalogue of Microorganisms (GCM) 10K type strain sequencing project: providing services to taxonomists for standard genome sequencing and annotation.</title>
        <authorList>
            <consortium name="The Broad Institute Genomics Platform"/>
            <consortium name="The Broad Institute Genome Sequencing Center for Infectious Disease"/>
            <person name="Wu L."/>
            <person name="Ma J."/>
        </authorList>
    </citation>
    <scope>NUCLEOTIDE SEQUENCE [LARGE SCALE GENOMIC DNA]</scope>
    <source>
        <strain evidence="2">JCM 9687</strain>
    </source>
</reference>
<comment type="caution">
    <text evidence="1">The sequence shown here is derived from an EMBL/GenBank/DDBJ whole genome shotgun (WGS) entry which is preliminary data.</text>
</comment>
<accession>A0ABP6RL72</accession>
<proteinExistence type="predicted"/>
<keyword evidence="2" id="KW-1185">Reference proteome</keyword>
<dbReference type="Proteomes" id="UP001500483">
    <property type="component" value="Unassembled WGS sequence"/>
</dbReference>
<evidence type="ECO:0000313" key="1">
    <source>
        <dbReference type="EMBL" id="GAA3354507.1"/>
    </source>
</evidence>
<organism evidence="1 2">
    <name type="scientific">Saccharopolyspora gregorii</name>
    <dbReference type="NCBI Taxonomy" id="33914"/>
    <lineage>
        <taxon>Bacteria</taxon>
        <taxon>Bacillati</taxon>
        <taxon>Actinomycetota</taxon>
        <taxon>Actinomycetes</taxon>
        <taxon>Pseudonocardiales</taxon>
        <taxon>Pseudonocardiaceae</taxon>
        <taxon>Saccharopolyspora</taxon>
    </lineage>
</organism>
<dbReference type="EMBL" id="BAAAYK010000036">
    <property type="protein sequence ID" value="GAA3354507.1"/>
    <property type="molecule type" value="Genomic_DNA"/>
</dbReference>